<proteinExistence type="predicted"/>
<protein>
    <submittedName>
        <fullName evidence="1">Uncharacterized protein</fullName>
    </submittedName>
</protein>
<dbReference type="AlphaFoldDB" id="A0A6C0JEX4"/>
<name>A0A6C0JEX4_9ZZZZ</name>
<reference evidence="1" key="1">
    <citation type="journal article" date="2020" name="Nature">
        <title>Giant virus diversity and host interactions through global metagenomics.</title>
        <authorList>
            <person name="Schulz F."/>
            <person name="Roux S."/>
            <person name="Paez-Espino D."/>
            <person name="Jungbluth S."/>
            <person name="Walsh D.A."/>
            <person name="Denef V.J."/>
            <person name="McMahon K.D."/>
            <person name="Konstantinidis K.T."/>
            <person name="Eloe-Fadrosh E.A."/>
            <person name="Kyrpides N.C."/>
            <person name="Woyke T."/>
        </authorList>
    </citation>
    <scope>NUCLEOTIDE SEQUENCE</scope>
    <source>
        <strain evidence="1">GVMAG-M-3300026093-6</strain>
    </source>
</reference>
<evidence type="ECO:0000313" key="1">
    <source>
        <dbReference type="EMBL" id="QHU03296.1"/>
    </source>
</evidence>
<sequence length="67" mass="8274">MIKDKSDKNQIKDNIEHNMLYKNMLSKNIEKIIKDNKLRDFIEYISINKRFFVDLYDLTINYNMRNK</sequence>
<dbReference type="EMBL" id="MN740374">
    <property type="protein sequence ID" value="QHU03296.1"/>
    <property type="molecule type" value="Genomic_DNA"/>
</dbReference>
<organism evidence="1">
    <name type="scientific">viral metagenome</name>
    <dbReference type="NCBI Taxonomy" id="1070528"/>
    <lineage>
        <taxon>unclassified sequences</taxon>
        <taxon>metagenomes</taxon>
        <taxon>organismal metagenomes</taxon>
    </lineage>
</organism>
<accession>A0A6C0JEX4</accession>